<dbReference type="GO" id="GO:0032259">
    <property type="term" value="P:methylation"/>
    <property type="evidence" value="ECO:0007669"/>
    <property type="project" value="UniProtKB-KW"/>
</dbReference>
<proteinExistence type="predicted"/>
<dbReference type="NCBIfam" id="NF038050">
    <property type="entry name" value="NrtS"/>
    <property type="match status" value="1"/>
</dbReference>
<evidence type="ECO:0000313" key="3">
    <source>
        <dbReference type="Proteomes" id="UP000295388"/>
    </source>
</evidence>
<evidence type="ECO:0000313" key="2">
    <source>
        <dbReference type="EMBL" id="TDO29872.1"/>
    </source>
</evidence>
<dbReference type="GO" id="GO:0008757">
    <property type="term" value="F:S-adenosylmethionine-dependent methyltransferase activity"/>
    <property type="evidence" value="ECO:0007669"/>
    <property type="project" value="InterPro"/>
</dbReference>
<comment type="caution">
    <text evidence="2">The sequence shown here is derived from an EMBL/GenBank/DDBJ whole genome shotgun (WGS) entry which is preliminary data.</text>
</comment>
<keyword evidence="2" id="KW-0489">Methyltransferase</keyword>
<feature type="domain" description="Methyltransferase type 11" evidence="1">
    <location>
        <begin position="141"/>
        <end position="228"/>
    </location>
</feature>
<dbReference type="EMBL" id="SNWQ01000043">
    <property type="protein sequence ID" value="TDO29872.1"/>
    <property type="molecule type" value="Genomic_DNA"/>
</dbReference>
<dbReference type="SUPFAM" id="SSF53335">
    <property type="entry name" value="S-adenosyl-L-methionine-dependent methyltransferases"/>
    <property type="match status" value="1"/>
</dbReference>
<dbReference type="InterPro" id="IPR047700">
    <property type="entry name" value="NrtS-like"/>
</dbReference>
<gene>
    <name evidence="2" type="ORF">EV643_14339</name>
</gene>
<accession>A0A4R6J3F4</accession>
<organism evidence="2 3">
    <name type="scientific">Kribbella caucasensis</name>
    <dbReference type="NCBI Taxonomy" id="2512215"/>
    <lineage>
        <taxon>Bacteria</taxon>
        <taxon>Bacillati</taxon>
        <taxon>Actinomycetota</taxon>
        <taxon>Actinomycetes</taxon>
        <taxon>Propionibacteriales</taxon>
        <taxon>Kribbellaceae</taxon>
        <taxon>Kribbella</taxon>
    </lineage>
</organism>
<name>A0A4R6J3F4_9ACTN</name>
<dbReference type="InterPro" id="IPR013216">
    <property type="entry name" value="Methyltransf_11"/>
</dbReference>
<sequence length="353" mass="37664">MCPHSGGQTCQRCSWARPRDAVLLVVRGRTARKALPVAAVVGTVLSLVNQGSVIAGGATTSGTWVRVAVNYLVPFLVASIGYLSGRRVRAPAVDWPRYLAGYHRDRPGITERLLTGAMAGRGAAPYPWLVEPLRDEPGPILDLACGSAPTRLLLRRERWIGIDASASELAVAAAAGRRPLVRGDAGALPVADGVIGSVCAAMCLQVLTPMDVVLAEVRRVLRPGGMVVALVPSRVGPRSSGVLGWVRVMRALGIRSEPWPNPQARDGLARLLRAHGFVVDSDQRRMYHCEIADPSDAALLIDALYLPGVDTESLNRAKDVLASWATPGRGLPLPLRRVVAHLPLIEPGGELFQ</sequence>
<dbReference type="Proteomes" id="UP000295388">
    <property type="component" value="Unassembled WGS sequence"/>
</dbReference>
<evidence type="ECO:0000259" key="1">
    <source>
        <dbReference type="Pfam" id="PF08241"/>
    </source>
</evidence>
<dbReference type="AlphaFoldDB" id="A0A4R6J3F4"/>
<reference evidence="2 3" key="1">
    <citation type="submission" date="2019-03" db="EMBL/GenBank/DDBJ databases">
        <title>Genomic Encyclopedia of Type Strains, Phase III (KMG-III): the genomes of soil and plant-associated and newly described type strains.</title>
        <authorList>
            <person name="Whitman W."/>
        </authorList>
    </citation>
    <scope>NUCLEOTIDE SEQUENCE [LARGE SCALE GENOMIC DNA]</scope>
    <source>
        <strain evidence="2 3">VKM Ac-2527</strain>
    </source>
</reference>
<dbReference type="Pfam" id="PF08241">
    <property type="entry name" value="Methyltransf_11"/>
    <property type="match status" value="1"/>
</dbReference>
<dbReference type="InterPro" id="IPR029063">
    <property type="entry name" value="SAM-dependent_MTases_sf"/>
</dbReference>
<dbReference type="Gene3D" id="3.40.50.150">
    <property type="entry name" value="Vaccinia Virus protein VP39"/>
    <property type="match status" value="1"/>
</dbReference>
<keyword evidence="2" id="KW-0808">Transferase</keyword>
<protein>
    <submittedName>
        <fullName evidence="2">Methyltransferase family protein</fullName>
    </submittedName>
</protein>
<keyword evidence="3" id="KW-1185">Reference proteome</keyword>